<dbReference type="InterPro" id="IPR006097">
    <property type="entry name" value="Glu/Leu/Phe/Val/Trp_DH_dimer"/>
</dbReference>
<proteinExistence type="inferred from homology"/>
<evidence type="ECO:0000313" key="6">
    <source>
        <dbReference type="EMBL" id="KAA2253914.1"/>
    </source>
</evidence>
<dbReference type="SUPFAM" id="SSF48613">
    <property type="entry name" value="Heme oxygenase-like"/>
    <property type="match status" value="1"/>
</dbReference>
<sequence>MLPLLGDTFVVQSPDFQGYVVVDAMVGGRAVGGTRMTPGVTLDDVAGLANQMSLKLALAGLPIGGAKAGIRCALPEGERRDRALRDFGRWAAPLLRDGVYLGSDQGVTYRDRAILFEAAGFDESAISPRRPLPCSWGQLWEHLADITGHGVAEATSVAVSGEGRTVALQGFGIVGRGAAQELTQLGAIVVAVADRLGVVAAPGGLPLDLVLAATDAAGTIDRTALPDGLLLSGRPDAWLDVDADILVLAAGGGALHAGNADRVQASLVVEGANSPCTRDALRALAARGIPVLPGIVANCGSATVTALVLTDSLPGVDDAPDVASLTKYLFDRVGSQVRDTTREVIARANRSGVSWYEAAEDLARRRLPRASGPAPARSGPTRSAQTRSAQTRWQSQSQTERTSTMSSDTMPDLAHATVGKPSTRLSDPLPQAQDPGDFVDGLTNEVLTSAAANIGPFYERLIAGRIPLSGVQAWVKQWYVDSRMFPSVIGQIAANAGYFYDARQVMGANFAEELGEFNPLREHPVTVRQLARALGVSDEELEFTEPYPETLLYVEYRQHLVRDYHWLEGLAAGSFAIELTIPNRFRKIAAALSAQFGLDDEALEVFRIHAGDERLELDYGGDDKHAGEAQDLIRKYAVTAEMQHRVRLAMWRSIEARKVYQWGLFREICLKHDPLWSTIVAGSDAPAEQTV</sequence>
<dbReference type="Proteomes" id="UP000323454">
    <property type="component" value="Unassembled WGS sequence"/>
</dbReference>
<reference evidence="6 7" key="1">
    <citation type="submission" date="2019-09" db="EMBL/GenBank/DDBJ databases">
        <title>Goodfellowia gen. nov., a new genus of the Pseudonocardineae related to Actinoalloteichus, containing Goodfellowia coeruleoviolacea gen. nov., comb. nov. gen. nov., comb. nov.</title>
        <authorList>
            <person name="Labeda D."/>
        </authorList>
    </citation>
    <scope>NUCLEOTIDE SEQUENCE [LARGE SCALE GENOMIC DNA]</scope>
    <source>
        <strain evidence="6 7">AN110305</strain>
    </source>
</reference>
<dbReference type="InterPro" id="IPR036291">
    <property type="entry name" value="NAD(P)-bd_dom_sf"/>
</dbReference>
<dbReference type="SMART" id="SM01236">
    <property type="entry name" value="Haem_oxygenase_2"/>
    <property type="match status" value="1"/>
</dbReference>
<dbReference type="Pfam" id="PF14518">
    <property type="entry name" value="Haem_oxygenas_2"/>
    <property type="match status" value="1"/>
</dbReference>
<dbReference type="SUPFAM" id="SSF53223">
    <property type="entry name" value="Aminoacid dehydrogenase-like, N-terminal domain"/>
    <property type="match status" value="1"/>
</dbReference>
<evidence type="ECO:0000256" key="4">
    <source>
        <dbReference type="SAM" id="MobiDB-lite"/>
    </source>
</evidence>
<dbReference type="InterPro" id="IPR046346">
    <property type="entry name" value="Aminoacid_DH-like_N_sf"/>
</dbReference>
<dbReference type="GO" id="GO:0004352">
    <property type="term" value="F:glutamate dehydrogenase (NAD+) activity"/>
    <property type="evidence" value="ECO:0007669"/>
    <property type="project" value="TreeGrafter"/>
</dbReference>
<name>A0A5B2WSK4_9PSEU</name>
<organism evidence="6 7">
    <name type="scientific">Solihabitans fulvus</name>
    <dbReference type="NCBI Taxonomy" id="1892852"/>
    <lineage>
        <taxon>Bacteria</taxon>
        <taxon>Bacillati</taxon>
        <taxon>Actinomycetota</taxon>
        <taxon>Actinomycetes</taxon>
        <taxon>Pseudonocardiales</taxon>
        <taxon>Pseudonocardiaceae</taxon>
        <taxon>Solihabitans</taxon>
    </lineage>
</organism>
<dbReference type="PRINTS" id="PR00082">
    <property type="entry name" value="GLFDHDRGNASE"/>
</dbReference>
<comment type="similarity">
    <text evidence="1 3">Belongs to the Glu/Leu/Phe/Val dehydrogenases family.</text>
</comment>
<dbReference type="AlphaFoldDB" id="A0A5B2WSK4"/>
<evidence type="ECO:0000313" key="7">
    <source>
        <dbReference type="Proteomes" id="UP000323454"/>
    </source>
</evidence>
<dbReference type="InterPro" id="IPR016084">
    <property type="entry name" value="Haem_Oase-like_multi-hlx"/>
</dbReference>
<dbReference type="PANTHER" id="PTHR11606:SF13">
    <property type="entry name" value="GLUTAMATE DEHYDROGENASE 1, MITOCHONDRIAL"/>
    <property type="match status" value="1"/>
</dbReference>
<dbReference type="GO" id="GO:0006538">
    <property type="term" value="P:L-glutamate catabolic process"/>
    <property type="evidence" value="ECO:0007669"/>
    <property type="project" value="TreeGrafter"/>
</dbReference>
<dbReference type="SMART" id="SM00839">
    <property type="entry name" value="ELFV_dehydrog"/>
    <property type="match status" value="1"/>
</dbReference>
<comment type="caution">
    <text evidence="6">The sequence shown here is derived from an EMBL/GenBank/DDBJ whole genome shotgun (WGS) entry which is preliminary data.</text>
</comment>
<feature type="compositionally biased region" description="Polar residues" evidence="4">
    <location>
        <begin position="380"/>
        <end position="409"/>
    </location>
</feature>
<evidence type="ECO:0000259" key="5">
    <source>
        <dbReference type="SMART" id="SM00839"/>
    </source>
</evidence>
<keyword evidence="2 3" id="KW-0560">Oxidoreductase</keyword>
<dbReference type="OrthoDB" id="9803297at2"/>
<dbReference type="Gene3D" id="3.40.50.10860">
    <property type="entry name" value="Leucine Dehydrogenase, chain A, domain 1"/>
    <property type="match status" value="1"/>
</dbReference>
<dbReference type="InterPro" id="IPR006096">
    <property type="entry name" value="Glu/Leu/Phe/Val/Trp_DH_C"/>
</dbReference>
<protein>
    <recommendedName>
        <fullName evidence="5">Glutamate/phenylalanine/leucine/valine/L-tryptophan dehydrogenase C-terminal domain-containing protein</fullName>
    </recommendedName>
</protein>
<feature type="region of interest" description="Disordered" evidence="4">
    <location>
        <begin position="366"/>
        <end position="437"/>
    </location>
</feature>
<keyword evidence="7" id="KW-1185">Reference proteome</keyword>
<accession>A0A5B2WSK4</accession>
<evidence type="ECO:0000256" key="3">
    <source>
        <dbReference type="RuleBase" id="RU004417"/>
    </source>
</evidence>
<dbReference type="Pfam" id="PF00208">
    <property type="entry name" value="ELFV_dehydrog"/>
    <property type="match status" value="1"/>
</dbReference>
<gene>
    <name evidence="6" type="ORF">F0L68_32105</name>
</gene>
<dbReference type="PROSITE" id="PS00739">
    <property type="entry name" value="ADOHCYASE_2"/>
    <property type="match status" value="1"/>
</dbReference>
<dbReference type="Gene3D" id="3.40.50.720">
    <property type="entry name" value="NAD(P)-binding Rossmann-like Domain"/>
    <property type="match status" value="1"/>
</dbReference>
<dbReference type="Gene3D" id="1.20.910.10">
    <property type="entry name" value="Heme oxygenase-like"/>
    <property type="match status" value="1"/>
</dbReference>
<dbReference type="EMBL" id="VUOB01000064">
    <property type="protein sequence ID" value="KAA2253914.1"/>
    <property type="molecule type" value="Genomic_DNA"/>
</dbReference>
<evidence type="ECO:0000256" key="1">
    <source>
        <dbReference type="ARBA" id="ARBA00006382"/>
    </source>
</evidence>
<dbReference type="Pfam" id="PF02812">
    <property type="entry name" value="ELFV_dehydrog_N"/>
    <property type="match status" value="1"/>
</dbReference>
<dbReference type="InterPro" id="IPR006095">
    <property type="entry name" value="Glu/Leu/Phe/Val/Trp_DH"/>
</dbReference>
<reference evidence="6 7" key="2">
    <citation type="submission" date="2019-09" db="EMBL/GenBank/DDBJ databases">
        <authorList>
            <person name="Jin C."/>
        </authorList>
    </citation>
    <scope>NUCLEOTIDE SEQUENCE [LARGE SCALE GENOMIC DNA]</scope>
    <source>
        <strain evidence="6 7">AN110305</strain>
    </source>
</reference>
<feature type="domain" description="Glutamate/phenylalanine/leucine/valine/L-tryptophan dehydrogenase C-terminal" evidence="5">
    <location>
        <begin position="141"/>
        <end position="372"/>
    </location>
</feature>
<evidence type="ECO:0000256" key="2">
    <source>
        <dbReference type="ARBA" id="ARBA00023002"/>
    </source>
</evidence>
<dbReference type="PANTHER" id="PTHR11606">
    <property type="entry name" value="GLUTAMATE DEHYDROGENASE"/>
    <property type="match status" value="1"/>
</dbReference>
<dbReference type="SUPFAM" id="SSF51735">
    <property type="entry name" value="NAD(P)-binding Rossmann-fold domains"/>
    <property type="match status" value="1"/>
</dbReference>
<dbReference type="InterPro" id="IPR020082">
    <property type="entry name" value="S-Ado-L-homoCys_hydrolase_CS"/>
</dbReference>